<comment type="caution">
    <text evidence="2">The sequence shown here is derived from an EMBL/GenBank/DDBJ whole genome shotgun (WGS) entry which is preliminary data.</text>
</comment>
<evidence type="ECO:0000313" key="2">
    <source>
        <dbReference type="EMBL" id="MZR32101.1"/>
    </source>
</evidence>
<accession>A0A6L8WAN1</accession>
<feature type="transmembrane region" description="Helical" evidence="1">
    <location>
        <begin position="6"/>
        <end position="27"/>
    </location>
</feature>
<evidence type="ECO:0000256" key="1">
    <source>
        <dbReference type="SAM" id="Phobius"/>
    </source>
</evidence>
<dbReference type="EMBL" id="WTUW01000009">
    <property type="protein sequence ID" value="MZR32101.1"/>
    <property type="molecule type" value="Genomic_DNA"/>
</dbReference>
<dbReference type="AlphaFoldDB" id="A0A6L8WAN1"/>
<proteinExistence type="predicted"/>
<protein>
    <submittedName>
        <fullName evidence="2">Uncharacterized protein</fullName>
    </submittedName>
</protein>
<reference evidence="2 3" key="1">
    <citation type="submission" date="2019-12" db="EMBL/GenBank/DDBJ databases">
        <title>Snethiella sp. nov. sp. isolated from sea sand.</title>
        <authorList>
            <person name="Kim J."/>
            <person name="Jeong S.E."/>
            <person name="Jung H.S."/>
            <person name="Jeon C.O."/>
        </authorList>
    </citation>
    <scope>NUCLEOTIDE SEQUENCE [LARGE SCALE GENOMIC DNA]</scope>
    <source>
        <strain evidence="2 3">DP05</strain>
    </source>
</reference>
<organism evidence="2 3">
    <name type="scientific">Sneathiella litorea</name>
    <dbReference type="NCBI Taxonomy" id="2606216"/>
    <lineage>
        <taxon>Bacteria</taxon>
        <taxon>Pseudomonadati</taxon>
        <taxon>Pseudomonadota</taxon>
        <taxon>Alphaproteobacteria</taxon>
        <taxon>Sneathiellales</taxon>
        <taxon>Sneathiellaceae</taxon>
        <taxon>Sneathiella</taxon>
    </lineage>
</organism>
<evidence type="ECO:0000313" key="3">
    <source>
        <dbReference type="Proteomes" id="UP000476030"/>
    </source>
</evidence>
<sequence length="142" mass="15668">MAIDPLILLPASALAVLFVILFIRLVAGPREAYLTPERLAAFLSDQEPDDKIVSSVISGDKRYALVHWQNGKGIGLVRSFGNKLVLQMLGREMLEKCTWRDNATVLYIPRQGFAFPAVKFACDPSDLGTLEQYLDGENNAAT</sequence>
<keyword evidence="1" id="KW-0812">Transmembrane</keyword>
<name>A0A6L8WAN1_9PROT</name>
<keyword evidence="1" id="KW-1133">Transmembrane helix</keyword>
<gene>
    <name evidence="2" type="ORF">GQE98_15795</name>
</gene>
<keyword evidence="3" id="KW-1185">Reference proteome</keyword>
<dbReference type="RefSeq" id="WP_161316674.1">
    <property type="nucleotide sequence ID" value="NZ_WTUW01000009.1"/>
</dbReference>
<keyword evidence="1" id="KW-0472">Membrane</keyword>
<dbReference type="Proteomes" id="UP000476030">
    <property type="component" value="Unassembled WGS sequence"/>
</dbReference>